<evidence type="ECO:0000256" key="3">
    <source>
        <dbReference type="ARBA" id="ARBA00023274"/>
    </source>
</evidence>
<comment type="caution">
    <text evidence="5">The sequence shown here is derived from an EMBL/GenBank/DDBJ whole genome shotgun (WGS) entry which is preliminary data.</text>
</comment>
<gene>
    <name evidence="5" type="ORF">LFW2832_00208</name>
</gene>
<comment type="similarity">
    <text evidence="1">Belongs to the eukaryotic ribosomal protein eL15 family.</text>
</comment>
<dbReference type="InterPro" id="IPR012678">
    <property type="entry name" value="Ribosomal_uL23/eL15/eS24_sf"/>
</dbReference>
<evidence type="ECO:0000313" key="6">
    <source>
        <dbReference type="Proteomes" id="UP000789941"/>
    </source>
</evidence>
<dbReference type="InterPro" id="IPR000439">
    <property type="entry name" value="Ribosomal_eL15"/>
</dbReference>
<dbReference type="PANTHER" id="PTHR11847">
    <property type="entry name" value="RIBOSOMAL PROTEIN L15"/>
    <property type="match status" value="1"/>
</dbReference>
<dbReference type="GO" id="GO:0003735">
    <property type="term" value="F:structural constituent of ribosome"/>
    <property type="evidence" value="ECO:0007669"/>
    <property type="project" value="InterPro"/>
</dbReference>
<evidence type="ECO:0000256" key="4">
    <source>
        <dbReference type="ARBA" id="ARBA00035535"/>
    </source>
</evidence>
<dbReference type="Proteomes" id="UP000789941">
    <property type="component" value="Unassembled WGS sequence"/>
</dbReference>
<dbReference type="InterPro" id="IPR024794">
    <property type="entry name" value="Rbsml_eL15_core_dom_sf"/>
</dbReference>
<dbReference type="GO" id="GO:0002181">
    <property type="term" value="P:cytoplasmic translation"/>
    <property type="evidence" value="ECO:0007669"/>
    <property type="project" value="TreeGrafter"/>
</dbReference>
<protein>
    <recommendedName>
        <fullName evidence="4">50S ribosomal protein L15e</fullName>
    </recommendedName>
</protein>
<dbReference type="SUPFAM" id="SSF54189">
    <property type="entry name" value="Ribosomal proteins S24e, L23 and L15e"/>
    <property type="match status" value="1"/>
</dbReference>
<evidence type="ECO:0000256" key="2">
    <source>
        <dbReference type="ARBA" id="ARBA00022980"/>
    </source>
</evidence>
<dbReference type="SMART" id="SM01384">
    <property type="entry name" value="Ribosomal_L15e"/>
    <property type="match status" value="1"/>
</dbReference>
<dbReference type="GO" id="GO:0022625">
    <property type="term" value="C:cytosolic large ribosomal subunit"/>
    <property type="evidence" value="ECO:0007669"/>
    <property type="project" value="TreeGrafter"/>
</dbReference>
<dbReference type="AlphaFoldDB" id="A0A5E4LTI1"/>
<dbReference type="Gene3D" id="3.40.1120.10">
    <property type="entry name" value="Ribosomal protein l15e"/>
    <property type="match status" value="1"/>
</dbReference>
<reference evidence="5 6" key="1">
    <citation type="submission" date="2019-08" db="EMBL/GenBank/DDBJ databases">
        <authorList>
            <person name="Vazquez-Campos X."/>
        </authorList>
    </citation>
    <scope>NUCLEOTIDE SEQUENCE [LARGE SCALE GENOMIC DNA]</scope>
    <source>
        <strain evidence="5">LFW-283_2</strain>
    </source>
</reference>
<dbReference type="EMBL" id="CABMJJ010000007">
    <property type="protein sequence ID" value="VVC03166.1"/>
    <property type="molecule type" value="Genomic_DNA"/>
</dbReference>
<accession>A0A5E4LTI1</accession>
<proteinExistence type="inferred from homology"/>
<keyword evidence="3" id="KW-0687">Ribonucleoprotein</keyword>
<organism evidence="5 6">
    <name type="scientific">Candidatus Bilamarchaeum dharawalense</name>
    <dbReference type="NCBI Taxonomy" id="2885759"/>
    <lineage>
        <taxon>Archaea</taxon>
        <taxon>Candidatus Micrarchaeota</taxon>
        <taxon>Candidatus Micrarchaeia</taxon>
        <taxon>Candidatus Anstonellales</taxon>
        <taxon>Candidatus Bilamarchaeaceae</taxon>
        <taxon>Candidatus Bilamarchaeum</taxon>
    </lineage>
</organism>
<dbReference type="GO" id="GO:0003723">
    <property type="term" value="F:RNA binding"/>
    <property type="evidence" value="ECO:0007669"/>
    <property type="project" value="TreeGrafter"/>
</dbReference>
<sequence length="200" mass="23146">MTCNGDYMGAYKYIAKTLQKQYKDRDSTYRNKVVSWRSGPAMVRAEVPSNLIRARRLGYKAKQGYAIVRVRVDKGRRTRRRTSGGRKQKNYYLFVQPQQSHQAIAEQRVNRVYKNLEVLNSYWVGEDGNYKFFEVILADPTKATVNVSSAIRQGKAFRGLTSAGNSRTPSRKKGLNKRLRRKLLTKKVFHFKPYVAKKNA</sequence>
<evidence type="ECO:0000313" key="5">
    <source>
        <dbReference type="EMBL" id="VVC03166.1"/>
    </source>
</evidence>
<dbReference type="Pfam" id="PF00827">
    <property type="entry name" value="Ribosomal_L15e"/>
    <property type="match status" value="1"/>
</dbReference>
<keyword evidence="2 5" id="KW-0689">Ribosomal protein</keyword>
<evidence type="ECO:0000256" key="1">
    <source>
        <dbReference type="ARBA" id="ARBA00006857"/>
    </source>
</evidence>
<name>A0A5E4LTI1_9ARCH</name>
<dbReference type="PANTHER" id="PTHR11847:SF4">
    <property type="entry name" value="LARGE RIBOSOMAL SUBUNIT PROTEIN EL15"/>
    <property type="match status" value="1"/>
</dbReference>